<dbReference type="InterPro" id="IPR050767">
    <property type="entry name" value="Sel1_AlgK"/>
</dbReference>
<dbReference type="GO" id="GO:0005789">
    <property type="term" value="C:endoplasmic reticulum membrane"/>
    <property type="evidence" value="ECO:0007669"/>
    <property type="project" value="TreeGrafter"/>
</dbReference>
<protein>
    <recommendedName>
        <fullName evidence="4">Beta-lactamase</fullName>
    </recommendedName>
</protein>
<dbReference type="EMBL" id="MLAK01000716">
    <property type="protein sequence ID" value="OHT06721.1"/>
    <property type="molecule type" value="Genomic_DNA"/>
</dbReference>
<evidence type="ECO:0000256" key="1">
    <source>
        <dbReference type="ARBA" id="ARBA00038101"/>
    </source>
</evidence>
<keyword evidence="3" id="KW-1185">Reference proteome</keyword>
<comment type="similarity">
    <text evidence="1">Belongs to the sel-1 family.</text>
</comment>
<dbReference type="GeneID" id="94827156"/>
<dbReference type="SUPFAM" id="SSF81901">
    <property type="entry name" value="HCP-like"/>
    <property type="match status" value="2"/>
</dbReference>
<dbReference type="PANTHER" id="PTHR11102:SF160">
    <property type="entry name" value="ERAD-ASSOCIATED E3 UBIQUITIN-PROTEIN LIGASE COMPONENT HRD3"/>
    <property type="match status" value="1"/>
</dbReference>
<accession>A0A1J4K5I9</accession>
<dbReference type="Gene3D" id="1.25.40.10">
    <property type="entry name" value="Tetratricopeptide repeat domain"/>
    <property type="match status" value="2"/>
</dbReference>
<dbReference type="Proteomes" id="UP000179807">
    <property type="component" value="Unassembled WGS sequence"/>
</dbReference>
<dbReference type="SMART" id="SM00671">
    <property type="entry name" value="SEL1"/>
    <property type="match status" value="5"/>
</dbReference>
<gene>
    <name evidence="2" type="ORF">TRFO_05378</name>
</gene>
<reference evidence="2" key="1">
    <citation type="submission" date="2016-10" db="EMBL/GenBank/DDBJ databases">
        <authorList>
            <person name="Benchimol M."/>
            <person name="Almeida L.G."/>
            <person name="Vasconcelos A.T."/>
            <person name="Perreira-Neves A."/>
            <person name="Rosa I.A."/>
            <person name="Tasca T."/>
            <person name="Bogo M.R."/>
            <person name="de Souza W."/>
        </authorList>
    </citation>
    <scope>NUCLEOTIDE SEQUENCE [LARGE SCALE GENOMIC DNA]</scope>
    <source>
        <strain evidence="2">K</strain>
    </source>
</reference>
<dbReference type="InterPro" id="IPR011990">
    <property type="entry name" value="TPR-like_helical_dom_sf"/>
</dbReference>
<comment type="caution">
    <text evidence="2">The sequence shown here is derived from an EMBL/GenBank/DDBJ whole genome shotgun (WGS) entry which is preliminary data.</text>
</comment>
<dbReference type="OrthoDB" id="2384430at2759"/>
<dbReference type="InterPro" id="IPR006597">
    <property type="entry name" value="Sel1-like"/>
</dbReference>
<dbReference type="Pfam" id="PF08238">
    <property type="entry name" value="Sel1"/>
    <property type="match status" value="5"/>
</dbReference>
<evidence type="ECO:0000313" key="3">
    <source>
        <dbReference type="Proteomes" id="UP000179807"/>
    </source>
</evidence>
<sequence>MLLEFNLQRAIKYYEDHEFEKALPIFEYFVLQGNPEAEYYLGKMYLNAFAVSLNYFIAMDLFKRSSSKGYSKAFTILGFLYYNGYWTPADLNEARKCYDEATKLGDLDGRVSLASLLIESGETKKGLKIIKKLARKGNGFALCSLGYFHYFGDYVKMNQKKAVKLYKKAWARGNINALNNIGVCYQNGRGIRRDYRKALECFELAASKGSGTAYYNLADMYESGKGVEVDEEKALQFLYLAAELNNPCAIEKLGDRYTPVDTSNLPRVFSPTVIPLDCVNN</sequence>
<evidence type="ECO:0000313" key="2">
    <source>
        <dbReference type="EMBL" id="OHT06721.1"/>
    </source>
</evidence>
<organism evidence="2 3">
    <name type="scientific">Tritrichomonas foetus</name>
    <dbReference type="NCBI Taxonomy" id="1144522"/>
    <lineage>
        <taxon>Eukaryota</taxon>
        <taxon>Metamonada</taxon>
        <taxon>Parabasalia</taxon>
        <taxon>Tritrichomonadida</taxon>
        <taxon>Tritrichomonadidae</taxon>
        <taxon>Tritrichomonas</taxon>
    </lineage>
</organism>
<evidence type="ECO:0008006" key="4">
    <source>
        <dbReference type="Google" id="ProtNLM"/>
    </source>
</evidence>
<dbReference type="GO" id="GO:0036503">
    <property type="term" value="P:ERAD pathway"/>
    <property type="evidence" value="ECO:0007669"/>
    <property type="project" value="TreeGrafter"/>
</dbReference>
<dbReference type="RefSeq" id="XP_068359857.1">
    <property type="nucleotide sequence ID" value="XM_068492452.1"/>
</dbReference>
<dbReference type="PANTHER" id="PTHR11102">
    <property type="entry name" value="SEL-1-LIKE PROTEIN"/>
    <property type="match status" value="1"/>
</dbReference>
<dbReference type="AlphaFoldDB" id="A0A1J4K5I9"/>
<proteinExistence type="inferred from homology"/>
<name>A0A1J4K5I9_9EUKA</name>
<dbReference type="VEuPathDB" id="TrichDB:TRFO_05378"/>